<evidence type="ECO:0000256" key="1">
    <source>
        <dbReference type="SAM" id="Phobius"/>
    </source>
</evidence>
<reference evidence="2" key="1">
    <citation type="submission" date="2021-05" db="EMBL/GenBank/DDBJ databases">
        <authorList>
            <person name="Alioto T."/>
            <person name="Alioto T."/>
            <person name="Gomez Garrido J."/>
        </authorList>
    </citation>
    <scope>NUCLEOTIDE SEQUENCE</scope>
</reference>
<organism evidence="2">
    <name type="scientific">Cacopsylla melanoneura</name>
    <dbReference type="NCBI Taxonomy" id="428564"/>
    <lineage>
        <taxon>Eukaryota</taxon>
        <taxon>Metazoa</taxon>
        <taxon>Ecdysozoa</taxon>
        <taxon>Arthropoda</taxon>
        <taxon>Hexapoda</taxon>
        <taxon>Insecta</taxon>
        <taxon>Pterygota</taxon>
        <taxon>Neoptera</taxon>
        <taxon>Paraneoptera</taxon>
        <taxon>Hemiptera</taxon>
        <taxon>Sternorrhyncha</taxon>
        <taxon>Psylloidea</taxon>
        <taxon>Psyllidae</taxon>
        <taxon>Psyllinae</taxon>
        <taxon>Cacopsylla</taxon>
    </lineage>
</organism>
<accession>A0A8D9EDG3</accession>
<sequence>MFLVSYHTQGILFVDRSYTYNTVPIFYLVFFSLSLQGIFYKMFFTFQVKVQRDLTSLPPHPLKLSVHFLLSCRWLRIIQILGIKFLHVSSHVVETRNLCIPKLNERLSIGF</sequence>
<dbReference type="EMBL" id="HBUF01524017">
    <property type="protein sequence ID" value="CAG6749651.1"/>
    <property type="molecule type" value="Transcribed_RNA"/>
</dbReference>
<protein>
    <submittedName>
        <fullName evidence="2">Uncharacterized protein</fullName>
    </submittedName>
</protein>
<dbReference type="AlphaFoldDB" id="A0A8D9EDG3"/>
<keyword evidence="1" id="KW-1133">Transmembrane helix</keyword>
<name>A0A8D9EDG3_9HEMI</name>
<feature type="transmembrane region" description="Helical" evidence="1">
    <location>
        <begin position="25"/>
        <end position="44"/>
    </location>
</feature>
<proteinExistence type="predicted"/>
<keyword evidence="1" id="KW-0812">Transmembrane</keyword>
<evidence type="ECO:0000313" key="2">
    <source>
        <dbReference type="EMBL" id="CAG6749651.1"/>
    </source>
</evidence>
<keyword evidence="1" id="KW-0472">Membrane</keyword>